<dbReference type="SFLD" id="SFLDS00005">
    <property type="entry name" value="Isoprenoid_Synthase_Type_I"/>
    <property type="match status" value="1"/>
</dbReference>
<organism evidence="14 15">
    <name type="scientific">Psilocybe cyanescens</name>
    <dbReference type="NCBI Taxonomy" id="93625"/>
    <lineage>
        <taxon>Eukaryota</taxon>
        <taxon>Fungi</taxon>
        <taxon>Dikarya</taxon>
        <taxon>Basidiomycota</taxon>
        <taxon>Agaricomycotina</taxon>
        <taxon>Agaricomycetes</taxon>
        <taxon>Agaricomycetidae</taxon>
        <taxon>Agaricales</taxon>
        <taxon>Agaricineae</taxon>
        <taxon>Strophariaceae</taxon>
        <taxon>Psilocybe</taxon>
    </lineage>
</organism>
<gene>
    <name evidence="14" type="ORF">CVT25_003841</name>
</gene>
<evidence type="ECO:0000256" key="9">
    <source>
        <dbReference type="ARBA" id="ARBA00032424"/>
    </source>
</evidence>
<evidence type="ECO:0000256" key="8">
    <source>
        <dbReference type="ARBA" id="ARBA00032380"/>
    </source>
</evidence>
<evidence type="ECO:0000256" key="10">
    <source>
        <dbReference type="ARBA" id="ARBA00032448"/>
    </source>
</evidence>
<evidence type="ECO:0000313" key="15">
    <source>
        <dbReference type="Proteomes" id="UP000283269"/>
    </source>
</evidence>
<protein>
    <recommendedName>
        <fullName evidence="11">(2E,6E)-farnesyl diphosphate synthase</fullName>
    </recommendedName>
    <alternativeName>
        <fullName evidence="10">Dimethylallyltranstransferase</fullName>
    </alternativeName>
    <alternativeName>
        <fullName evidence="9">Farnesyl diphosphate synthase</fullName>
    </alternativeName>
    <alternativeName>
        <fullName evidence="7">Farnesyltranstransferase</fullName>
    </alternativeName>
    <alternativeName>
        <fullName evidence="12">Geranylgeranyl diphosphate synthase</fullName>
    </alternativeName>
    <alternativeName>
        <fullName evidence="8">Geranyltranstransferase</fullName>
    </alternativeName>
</protein>
<keyword evidence="15" id="KW-1185">Reference proteome</keyword>
<dbReference type="InterPro" id="IPR033749">
    <property type="entry name" value="Polyprenyl_synt_CS"/>
</dbReference>
<keyword evidence="5" id="KW-0788">Thiol protease</keyword>
<comment type="cofactor">
    <cofactor evidence="1">
        <name>Mg(2+)</name>
        <dbReference type="ChEBI" id="CHEBI:18420"/>
    </cofactor>
</comment>
<dbReference type="AlphaFoldDB" id="A0A409WXZ4"/>
<keyword evidence="5" id="KW-0645">Protease</keyword>
<dbReference type="CDD" id="cd00685">
    <property type="entry name" value="Trans_IPPS_HT"/>
    <property type="match status" value="1"/>
</dbReference>
<dbReference type="GO" id="GO:0004197">
    <property type="term" value="F:cysteine-type endopeptidase activity"/>
    <property type="evidence" value="ECO:0007669"/>
    <property type="project" value="InterPro"/>
</dbReference>
<dbReference type="GO" id="GO:0006915">
    <property type="term" value="P:apoptotic process"/>
    <property type="evidence" value="ECO:0007669"/>
    <property type="project" value="UniProtKB-KW"/>
</dbReference>
<accession>A0A409WXZ4</accession>
<dbReference type="InterPro" id="IPR011600">
    <property type="entry name" value="Pept_C14_caspase"/>
</dbReference>
<evidence type="ECO:0000256" key="6">
    <source>
        <dbReference type="ARBA" id="ARBA00022842"/>
    </source>
</evidence>
<dbReference type="InterPro" id="IPR000092">
    <property type="entry name" value="Polyprenyl_synt"/>
</dbReference>
<evidence type="ECO:0000256" key="4">
    <source>
        <dbReference type="ARBA" id="ARBA00022723"/>
    </source>
</evidence>
<dbReference type="EMBL" id="NHYD01003017">
    <property type="protein sequence ID" value="PPQ83394.1"/>
    <property type="molecule type" value="Genomic_DNA"/>
</dbReference>
<sequence>MTLADIYPTFRTASGFKLNNFKEERYPSQLQIQLQLRVSLFTSEENTPSPRECYPYPPSFERPPPILAVIIGINKYSSQEYNNLTGASADADAFEDYLKTRLNVPKQNICSLRDEDASRRAIISSFIWLRDNTAYHRDEAAIIFYFAGHGAQTQKPAEWDDWITPTGNIEMLCPSDIGTLTGTDGVRRQDEQGVVPGIPDRTISVLLSQIADLKGNNITVILDCCSSAGMVRSAKQERYTVRSIINPPAVNSHSDDSVLFSGSRGGRMALRDLSKKHQRSHVLLAACGRENFALEDPKTKRGLFTRHLLKALDREDIGNLTYVSLMHKLKMPERQTPHCEGDGIHWRLFNNQVSGADKSMILTKRDKEKQETILQAGSAQGITIGSRFAAHATNLIETHMQPNPCLGYFVVAHVDTLSSVLILPPDSPTFRLPILFYSKLDRLANNSIYVYSTDQAWLGSIFPSDLRSKLSVVLADTRQCCDLELTVLDRIVYFDQHSPLVAPYIGSRMRYTAEADDVETIRNVVKASLHFYYNLARSSPCQFNDVSMELHKLSAEMTEEFDKVFIPTGQNLMAEEPATVVVDEDAPLGITIHNNSLNRALYPYLFYFDPADLTIVGWYLPPIGAGKYAQTTKVDAPLPPRSTLAIGHGDGGATPWSFVLPPDVKKDLGFFRLFLSTRPASFESILQERSPFEGGPSRSVKSTVPQILPEGEWSVQTVTLIQFLAMSRYENLLDVLSKEPVWSPDNEQAILEPFTYITSNPGKEIRGKLIEAFNIWLKVPSDKLQVIAKVVNMLHAASLMVDDIEDDSQLRRGTPVTHKIYGIPQTINTANYVYFLAYQELFALRGTETSAPPRQPLDALVTAELLSLHRGQGLEILWRDSLQCPSEEEYITMVNNKTGGLLRIGIKLMMACCTTNVDIDYVPLVNLIGVYFQIRDDLMNLQSTEVYTSNKGFAEDLSEGKFSFPVVHGIHADKSNRQVLNVLQKRPTTPTLKIHTINYLKNVTKSFDYTLSVMANLEAQTRAEISRLGGNKGLEAIMDLLHVDASKFS</sequence>
<dbReference type="PROSITE" id="PS00723">
    <property type="entry name" value="POLYPRENYL_SYNTHASE_1"/>
    <property type="match status" value="1"/>
</dbReference>
<proteinExistence type="inferred from homology"/>
<evidence type="ECO:0000256" key="11">
    <source>
        <dbReference type="ARBA" id="ARBA00032873"/>
    </source>
</evidence>
<comment type="caution">
    <text evidence="14">The sequence shown here is derived from an EMBL/GenBank/DDBJ whole genome shotgun (WGS) entry which is preliminary data.</text>
</comment>
<evidence type="ECO:0000256" key="7">
    <source>
        <dbReference type="ARBA" id="ARBA00032052"/>
    </source>
</evidence>
<evidence type="ECO:0000256" key="5">
    <source>
        <dbReference type="ARBA" id="ARBA00022807"/>
    </source>
</evidence>
<dbReference type="Proteomes" id="UP000283269">
    <property type="component" value="Unassembled WGS sequence"/>
</dbReference>
<dbReference type="Gene3D" id="1.10.600.10">
    <property type="entry name" value="Farnesyl Diphosphate Synthase"/>
    <property type="match status" value="1"/>
</dbReference>
<dbReference type="SUPFAM" id="SSF48576">
    <property type="entry name" value="Terpenoid synthases"/>
    <property type="match status" value="1"/>
</dbReference>
<comment type="similarity">
    <text evidence="2">Belongs to the FPP/GGPP synthase family.</text>
</comment>
<dbReference type="Gene3D" id="3.40.50.1460">
    <property type="match status" value="1"/>
</dbReference>
<dbReference type="Pfam" id="PF00656">
    <property type="entry name" value="Peptidase_C14"/>
    <property type="match status" value="1"/>
</dbReference>
<keyword evidence="4" id="KW-0479">Metal-binding</keyword>
<dbReference type="OrthoDB" id="6921389at2759"/>
<dbReference type="PROSITE" id="PS00444">
    <property type="entry name" value="POLYPRENYL_SYNTHASE_2"/>
    <property type="match status" value="1"/>
</dbReference>
<evidence type="ECO:0000256" key="3">
    <source>
        <dbReference type="ARBA" id="ARBA00022703"/>
    </source>
</evidence>
<dbReference type="Pfam" id="PF00348">
    <property type="entry name" value="polyprenyl_synt"/>
    <property type="match status" value="1"/>
</dbReference>
<dbReference type="InterPro" id="IPR029030">
    <property type="entry name" value="Caspase-like_dom_sf"/>
</dbReference>
<feature type="domain" description="Peptidase C14 caspase" evidence="13">
    <location>
        <begin position="67"/>
        <end position="326"/>
    </location>
</feature>
<dbReference type="InterPro" id="IPR008949">
    <property type="entry name" value="Isoprenoid_synthase_dom_sf"/>
</dbReference>
<dbReference type="SUPFAM" id="SSF52129">
    <property type="entry name" value="Caspase-like"/>
    <property type="match status" value="1"/>
</dbReference>
<dbReference type="GO" id="GO:0004659">
    <property type="term" value="F:prenyltransferase activity"/>
    <property type="evidence" value="ECO:0007669"/>
    <property type="project" value="InterPro"/>
</dbReference>
<name>A0A409WXZ4_PSICY</name>
<evidence type="ECO:0000256" key="1">
    <source>
        <dbReference type="ARBA" id="ARBA00001946"/>
    </source>
</evidence>
<evidence type="ECO:0000256" key="12">
    <source>
        <dbReference type="ARBA" id="ARBA00033096"/>
    </source>
</evidence>
<dbReference type="InParanoid" id="A0A409WXZ4"/>
<dbReference type="STRING" id="93625.A0A409WXZ4"/>
<keyword evidence="5" id="KW-0378">Hydrolase</keyword>
<evidence type="ECO:0000256" key="2">
    <source>
        <dbReference type="ARBA" id="ARBA00006706"/>
    </source>
</evidence>
<dbReference type="PANTHER" id="PTHR12001">
    <property type="entry name" value="GERANYLGERANYL PYROPHOSPHATE SYNTHASE"/>
    <property type="match status" value="1"/>
</dbReference>
<dbReference type="PANTHER" id="PTHR12001:SF44">
    <property type="entry name" value="GERANYLGERANYL PYROPHOSPHATE SYNTHASE"/>
    <property type="match status" value="1"/>
</dbReference>
<evidence type="ECO:0000313" key="14">
    <source>
        <dbReference type="EMBL" id="PPQ83394.1"/>
    </source>
</evidence>
<dbReference type="GO" id="GO:0008299">
    <property type="term" value="P:isoprenoid biosynthetic process"/>
    <property type="evidence" value="ECO:0007669"/>
    <property type="project" value="InterPro"/>
</dbReference>
<keyword evidence="3" id="KW-0053">Apoptosis</keyword>
<keyword evidence="6" id="KW-0460">Magnesium</keyword>
<reference evidence="14 15" key="1">
    <citation type="journal article" date="2018" name="Evol. Lett.">
        <title>Horizontal gene cluster transfer increased hallucinogenic mushroom diversity.</title>
        <authorList>
            <person name="Reynolds H.T."/>
            <person name="Vijayakumar V."/>
            <person name="Gluck-Thaler E."/>
            <person name="Korotkin H.B."/>
            <person name="Matheny P.B."/>
            <person name="Slot J.C."/>
        </authorList>
    </citation>
    <scope>NUCLEOTIDE SEQUENCE [LARGE SCALE GENOMIC DNA]</scope>
    <source>
        <strain evidence="14 15">2631</strain>
    </source>
</reference>
<dbReference type="GO" id="GO:0046872">
    <property type="term" value="F:metal ion binding"/>
    <property type="evidence" value="ECO:0007669"/>
    <property type="project" value="UniProtKB-KW"/>
</dbReference>
<evidence type="ECO:0000259" key="13">
    <source>
        <dbReference type="Pfam" id="PF00656"/>
    </source>
</evidence>
<dbReference type="GO" id="GO:0006508">
    <property type="term" value="P:proteolysis"/>
    <property type="evidence" value="ECO:0007669"/>
    <property type="project" value="InterPro"/>
</dbReference>